<comment type="caution">
    <text evidence="4">The sequence shown here is derived from an EMBL/GenBank/DDBJ whole genome shotgun (WGS) entry which is preliminary data.</text>
</comment>
<sequence length="482" mass="53822">MKIYLALFFFSLSLFAGDLRLASLFQDNMVVQRDQEFVIWGEAPANKKVDVQVAGQNASVKVSELGKWMIKLPALKASSAFEIKVTAGSEKKLIKNAVLGEVWICSGQSNMQMGWGGIPEIKKMAVNAKNIRTFKVNNTVSYQEEDYCQGSWVEAAPGSAVAAAFAVNLQKSIICPIGIIQASWGSSSVEGWMPMDMAEKLPHFKKELEDCRANDKDKVAEILAKKKMSGKDNIFLRTRPNLLYNAMMHPLIPYSLRGVVWYQGEANTKSVEAMLQYGQTLPMWFQRYRQEWDNENLQLMAVMLPGFGRNFTKGTTIESPDAQTWALMRESQMKVLELDHTSVATTIDLGDVKNIHPKDKAPIGERLALLARRDVLKENIVAEGPVFKSQQVNGSKIELSFDNSKGMKAKDGEAIKAFWICDDSKSWKLAKAEIVGEKVVLSNAEVKKPLYVRYAYAAMPAVNLVNEADLPARPFRTDSFTP</sequence>
<proteinExistence type="predicted"/>
<evidence type="ECO:0000259" key="3">
    <source>
        <dbReference type="Pfam" id="PF03629"/>
    </source>
</evidence>
<dbReference type="Proteomes" id="UP000004947">
    <property type="component" value="Unassembled WGS sequence"/>
</dbReference>
<dbReference type="GO" id="GO:0005975">
    <property type="term" value="P:carbohydrate metabolic process"/>
    <property type="evidence" value="ECO:0007669"/>
    <property type="project" value="TreeGrafter"/>
</dbReference>
<gene>
    <name evidence="4" type="ORF">LNTAR_20913</name>
</gene>
<dbReference type="InterPro" id="IPR005181">
    <property type="entry name" value="SASA"/>
</dbReference>
<keyword evidence="5" id="KW-1185">Reference proteome</keyword>
<dbReference type="AlphaFoldDB" id="A6DLA5"/>
<dbReference type="EMBL" id="ABCK01000008">
    <property type="protein sequence ID" value="EDM27707.1"/>
    <property type="molecule type" value="Genomic_DNA"/>
</dbReference>
<dbReference type="InterPro" id="IPR039329">
    <property type="entry name" value="SIAE"/>
</dbReference>
<dbReference type="PANTHER" id="PTHR22901:SF0">
    <property type="entry name" value="SIALATE O-ACETYLESTERASE"/>
    <property type="match status" value="1"/>
</dbReference>
<evidence type="ECO:0000256" key="1">
    <source>
        <dbReference type="ARBA" id="ARBA00022801"/>
    </source>
</evidence>
<dbReference type="InterPro" id="IPR036514">
    <property type="entry name" value="SGNH_hydro_sf"/>
</dbReference>
<name>A6DLA5_9BACT</name>
<dbReference type="Pfam" id="PF03629">
    <property type="entry name" value="SASA"/>
    <property type="match status" value="2"/>
</dbReference>
<organism evidence="4 5">
    <name type="scientific">Lentisphaera araneosa HTCC2155</name>
    <dbReference type="NCBI Taxonomy" id="313628"/>
    <lineage>
        <taxon>Bacteria</taxon>
        <taxon>Pseudomonadati</taxon>
        <taxon>Lentisphaerota</taxon>
        <taxon>Lentisphaeria</taxon>
        <taxon>Lentisphaerales</taxon>
        <taxon>Lentisphaeraceae</taxon>
        <taxon>Lentisphaera</taxon>
    </lineage>
</organism>
<dbReference type="RefSeq" id="WP_007278665.1">
    <property type="nucleotide sequence ID" value="NZ_ABCK01000008.1"/>
</dbReference>
<evidence type="ECO:0000313" key="4">
    <source>
        <dbReference type="EMBL" id="EDM27707.1"/>
    </source>
</evidence>
<reference evidence="4 5" key="1">
    <citation type="journal article" date="2010" name="J. Bacteriol.">
        <title>Genome sequence of Lentisphaera araneosa HTCC2155T, the type species of the order Lentisphaerales in the phylum Lentisphaerae.</title>
        <authorList>
            <person name="Thrash J.C."/>
            <person name="Cho J.C."/>
            <person name="Vergin K.L."/>
            <person name="Morris R.M."/>
            <person name="Giovannoni S.J."/>
        </authorList>
    </citation>
    <scope>NUCLEOTIDE SEQUENCE [LARGE SCALE GENOMIC DNA]</scope>
    <source>
        <strain evidence="4 5">HTCC2155</strain>
    </source>
</reference>
<keyword evidence="1" id="KW-0378">Hydrolase</keyword>
<evidence type="ECO:0000313" key="5">
    <source>
        <dbReference type="Proteomes" id="UP000004947"/>
    </source>
</evidence>
<dbReference type="GO" id="GO:0001681">
    <property type="term" value="F:sialate O-acetylesterase activity"/>
    <property type="evidence" value="ECO:0007669"/>
    <property type="project" value="InterPro"/>
</dbReference>
<keyword evidence="2" id="KW-0732">Signal</keyword>
<dbReference type="STRING" id="313628.LNTAR_20913"/>
<evidence type="ECO:0000256" key="2">
    <source>
        <dbReference type="SAM" id="SignalP"/>
    </source>
</evidence>
<feature type="signal peptide" evidence="2">
    <location>
        <begin position="1"/>
        <end position="16"/>
    </location>
</feature>
<dbReference type="SUPFAM" id="SSF52266">
    <property type="entry name" value="SGNH hydrolase"/>
    <property type="match status" value="1"/>
</dbReference>
<protein>
    <submittedName>
        <fullName evidence="4">Sialic-acid O-acetylesterase</fullName>
    </submittedName>
</protein>
<dbReference type="PANTHER" id="PTHR22901">
    <property type="entry name" value="SIALATE O-ACETYLESTERASE"/>
    <property type="match status" value="1"/>
</dbReference>
<feature type="domain" description="Sialate O-acetylesterase" evidence="3">
    <location>
        <begin position="255"/>
        <end position="367"/>
    </location>
</feature>
<dbReference type="Gene3D" id="3.40.50.1110">
    <property type="entry name" value="SGNH hydrolase"/>
    <property type="match status" value="1"/>
</dbReference>
<dbReference type="eggNOG" id="COG2755">
    <property type="taxonomic scope" value="Bacteria"/>
</dbReference>
<feature type="chain" id="PRO_5002694097" evidence="2">
    <location>
        <begin position="17"/>
        <end position="482"/>
    </location>
</feature>
<accession>A6DLA5</accession>
<feature type="domain" description="Sialate O-acetylesterase" evidence="3">
    <location>
        <begin position="101"/>
        <end position="222"/>
    </location>
</feature>